<reference evidence="3" key="2">
    <citation type="submission" date="2010-03" db="EMBL/GenBank/DDBJ databases">
        <title>The genome sequence of Coccidioides posadasii strain Silveira.</title>
        <authorList>
            <consortium name="The Broad Institute Genome Sequencing Center for Infectious Disease"/>
            <person name="Neafsey D."/>
            <person name="Orbach M."/>
            <person name="Henn M.R."/>
            <person name="Cole G.T."/>
            <person name="Galgiani J."/>
            <person name="Gardner M.J."/>
            <person name="Kirkland T.N."/>
            <person name="Taylor J.W."/>
            <person name="Young S.K."/>
            <person name="Zeng Q."/>
            <person name="Koehrsen M."/>
            <person name="Alvarado L."/>
            <person name="Berlin A."/>
            <person name="Borenstein D."/>
            <person name="Chapman S.B."/>
            <person name="Chen Z."/>
            <person name="Engels R."/>
            <person name="Freedman E."/>
            <person name="Gellesch M."/>
            <person name="Goldberg J."/>
            <person name="Griggs A."/>
            <person name="Gujja S."/>
            <person name="Heilman E."/>
            <person name="Heiman D."/>
            <person name="Howarth C."/>
            <person name="Jen D."/>
            <person name="Larson L."/>
            <person name="Mehta T."/>
            <person name="Neiman D."/>
            <person name="Park D."/>
            <person name="Pearson M."/>
            <person name="Richards J."/>
            <person name="Roberts A."/>
            <person name="Saif S."/>
            <person name="Shea T."/>
            <person name="Shenoy N."/>
            <person name="Sisk P."/>
            <person name="Stolte C."/>
            <person name="Sykes S."/>
            <person name="Walk T."/>
            <person name="White J."/>
            <person name="Yandava C."/>
            <person name="Haas B."/>
            <person name="Nusbaum C."/>
            <person name="Birren B."/>
        </authorList>
    </citation>
    <scope>NUCLEOTIDE SEQUENCE [LARGE SCALE GENOMIC DNA]</scope>
    <source>
        <strain evidence="3">RMSCC 757 / Silveira</strain>
    </source>
</reference>
<organism evidence="3">
    <name type="scientific">Coccidioides posadasii (strain RMSCC 757 / Silveira)</name>
    <name type="common">Valley fever fungus</name>
    <dbReference type="NCBI Taxonomy" id="443226"/>
    <lineage>
        <taxon>Eukaryota</taxon>
        <taxon>Fungi</taxon>
        <taxon>Dikarya</taxon>
        <taxon>Ascomycota</taxon>
        <taxon>Pezizomycotina</taxon>
        <taxon>Eurotiomycetes</taxon>
        <taxon>Eurotiomycetidae</taxon>
        <taxon>Onygenales</taxon>
        <taxon>Onygenaceae</taxon>
        <taxon>Coccidioides</taxon>
    </lineage>
</organism>
<gene>
    <name evidence="2" type="ORF">CPSG_05835</name>
</gene>
<dbReference type="AlphaFoldDB" id="E9D7N3"/>
<feature type="region of interest" description="Disordered" evidence="1">
    <location>
        <begin position="436"/>
        <end position="455"/>
    </location>
</feature>
<evidence type="ECO:0000313" key="2">
    <source>
        <dbReference type="EMBL" id="EFW17392.1"/>
    </source>
</evidence>
<sequence>MPLDKPRLDHNTPKEGRIPCFVWTEGILSAYGQIHRSDECPSRLPGRVESLMEALLSFDFLIPNRHRETFAAECAQHEIASLPLGSSLVPPESAYLEDFEFQTPALDVAKNVIESEIEEFRALAQRSRDLCFKNATREQWQHFLHSYVFKSFEDTFSPLTRYDYLFDQWYLASNVHWDEAKKYPNVDRSATQPIGPKPDLTYGIPILRPCDLDGLPKGFRDLEQVTNFTIESLGTLCSAGLTSSPQSGVSKWTKDKRFPLNQNHLVCFPWAAVELSPVEEEQQPIDFCYYQAANTASAALKLLEGLYTSSGTFTINSSPPVVMFTCHGPELGVWLAYSCSKGFGPIFYKMVRIWTSSLNLTWGVMATCQIVKNLLFWASRCFKPQISACISQIRFSPFSPLRRKLLGVSHVRGRASVKPAQDHETRVSDTLNANSQTACDVRPPEPPTSETTPVAKRIPWRGRRIEIWLPRAIARGKTKDTKTPPTLNLALSEKSTEIQCVPENETGKCLANPDHQAEEEGYKESHRESEDTGESNKDSRGPTSGVHKVTVLASGTGGR</sequence>
<dbReference type="STRING" id="443226.E9D7N3"/>
<name>E9D7N3_COCPS</name>
<dbReference type="HOGENOM" id="CLU_487447_0_0_1"/>
<protein>
    <submittedName>
        <fullName evidence="2">Uncharacterized protein</fullName>
    </submittedName>
</protein>
<proteinExistence type="predicted"/>
<dbReference type="Proteomes" id="UP000002497">
    <property type="component" value="Unassembled WGS sequence"/>
</dbReference>
<dbReference type="VEuPathDB" id="FungiDB:D8B26_000122"/>
<feature type="compositionally biased region" description="Basic and acidic residues" evidence="1">
    <location>
        <begin position="515"/>
        <end position="540"/>
    </location>
</feature>
<reference evidence="3" key="1">
    <citation type="journal article" date="2010" name="Genome Res.">
        <title>Population genomic sequencing of Coccidioides fungi reveals recent hybridization and transposon control.</title>
        <authorList>
            <person name="Neafsey D.E."/>
            <person name="Barker B.M."/>
            <person name="Sharpton T.J."/>
            <person name="Stajich J.E."/>
            <person name="Park D.J."/>
            <person name="Whiston E."/>
            <person name="Hung C.-Y."/>
            <person name="McMahan C."/>
            <person name="White J."/>
            <person name="Sykes S."/>
            <person name="Heiman D."/>
            <person name="Young S."/>
            <person name="Zeng Q."/>
            <person name="Abouelleil A."/>
            <person name="Aftuck L."/>
            <person name="Bessette D."/>
            <person name="Brown A."/>
            <person name="FitzGerald M."/>
            <person name="Lui A."/>
            <person name="Macdonald J.P."/>
            <person name="Priest M."/>
            <person name="Orbach M.J."/>
            <person name="Galgiani J.N."/>
            <person name="Kirkland T.N."/>
            <person name="Cole G.T."/>
            <person name="Birren B.W."/>
            <person name="Henn M.R."/>
            <person name="Taylor J.W."/>
            <person name="Rounsley S.D."/>
        </authorList>
    </citation>
    <scope>NUCLEOTIDE SEQUENCE [LARGE SCALE GENOMIC DNA]</scope>
    <source>
        <strain evidence="3">RMSCC 757 / Silveira</strain>
    </source>
</reference>
<feature type="region of interest" description="Disordered" evidence="1">
    <location>
        <begin position="504"/>
        <end position="559"/>
    </location>
</feature>
<dbReference type="EMBL" id="GL636494">
    <property type="protein sequence ID" value="EFW17392.1"/>
    <property type="molecule type" value="Genomic_DNA"/>
</dbReference>
<keyword evidence="3" id="KW-1185">Reference proteome</keyword>
<dbReference type="eggNOG" id="ENOG502SQKM">
    <property type="taxonomic scope" value="Eukaryota"/>
</dbReference>
<accession>E9D7N3</accession>
<dbReference type="OMA" id="ENETGKC"/>
<evidence type="ECO:0000256" key="1">
    <source>
        <dbReference type="SAM" id="MobiDB-lite"/>
    </source>
</evidence>
<evidence type="ECO:0000313" key="3">
    <source>
        <dbReference type="Proteomes" id="UP000002497"/>
    </source>
</evidence>
<dbReference type="VEuPathDB" id="FungiDB:CPSG_05835"/>
<dbReference type="OrthoDB" id="5081713at2759"/>